<keyword evidence="2" id="KW-0808">Transferase</keyword>
<keyword evidence="2" id="KW-0489">Methyltransferase</keyword>
<dbReference type="SUPFAM" id="SSF53335">
    <property type="entry name" value="S-adenosyl-L-methionine-dependent methyltransferases"/>
    <property type="match status" value="1"/>
</dbReference>
<name>A0A1L7XXV2_9HELO</name>
<dbReference type="PANTHER" id="PTHR43591:SF102">
    <property type="entry name" value="S-ADENOSYL-L-METHIONINE-DEPENDENT METHYLTRANSFERASE"/>
    <property type="match status" value="1"/>
</dbReference>
<feature type="compositionally biased region" description="Polar residues" evidence="1">
    <location>
        <begin position="14"/>
        <end position="23"/>
    </location>
</feature>
<dbReference type="Pfam" id="PF13489">
    <property type="entry name" value="Methyltransf_23"/>
    <property type="match status" value="1"/>
</dbReference>
<dbReference type="InterPro" id="IPR029063">
    <property type="entry name" value="SAM-dependent_MTases_sf"/>
</dbReference>
<dbReference type="STRING" id="576137.A0A1L7XXV2"/>
<evidence type="ECO:0000313" key="2">
    <source>
        <dbReference type="EMBL" id="CZR69848.1"/>
    </source>
</evidence>
<organism evidence="2 3">
    <name type="scientific">Phialocephala subalpina</name>
    <dbReference type="NCBI Taxonomy" id="576137"/>
    <lineage>
        <taxon>Eukaryota</taxon>
        <taxon>Fungi</taxon>
        <taxon>Dikarya</taxon>
        <taxon>Ascomycota</taxon>
        <taxon>Pezizomycotina</taxon>
        <taxon>Leotiomycetes</taxon>
        <taxon>Helotiales</taxon>
        <taxon>Mollisiaceae</taxon>
        <taxon>Phialocephala</taxon>
        <taxon>Phialocephala fortinii species complex</taxon>
    </lineage>
</organism>
<dbReference type="GO" id="GO:0032259">
    <property type="term" value="P:methylation"/>
    <property type="evidence" value="ECO:0007669"/>
    <property type="project" value="UniProtKB-KW"/>
</dbReference>
<accession>A0A1L7XXV2</accession>
<feature type="region of interest" description="Disordered" evidence="1">
    <location>
        <begin position="1"/>
        <end position="28"/>
    </location>
</feature>
<dbReference type="EMBL" id="FJOG01000082">
    <property type="protein sequence ID" value="CZR69848.1"/>
    <property type="molecule type" value="Genomic_DNA"/>
</dbReference>
<reference evidence="2 3" key="1">
    <citation type="submission" date="2016-03" db="EMBL/GenBank/DDBJ databases">
        <authorList>
            <person name="Ploux O."/>
        </authorList>
    </citation>
    <scope>NUCLEOTIDE SEQUENCE [LARGE SCALE GENOMIC DNA]</scope>
    <source>
        <strain evidence="2 3">UAMH 11012</strain>
    </source>
</reference>
<dbReference type="Gene3D" id="3.40.50.150">
    <property type="entry name" value="Vaccinia Virus protein VP39"/>
    <property type="match status" value="1"/>
</dbReference>
<sequence>MADIEGSEDVPQLERTSVDTITGRTPEVDEYDYDRDSALGSMNSILSSTQSVSSRLYEHVEEHGRTYHRYKEGQYPLPNDETEQNRLDFQHRMFRLFHDNKLALAPIPETTKNVLDIATGTGIWATEFADEHPQCKVTGTDLSPIQPDYVPQNCSFVIDDAEDDWIFNDKFDYIHARAVLSCFKNPKAVFQRAFDALEPGGILELYDPIFPFQFLDPPPEGSPLAEWNKLIIEAAAKAGRPWTNAAHYKSWLQEIGFEGVIEKKEYCTLSPWAKGKKSKYMSLWLAHDMSIGIEAWSLALFTRVLGWEKNRLDKLLEGVREDIKDTKIHAYLVTVSVYGRKPSS</sequence>
<gene>
    <name evidence="2" type="ORF">PAC_19748</name>
</gene>
<evidence type="ECO:0000313" key="3">
    <source>
        <dbReference type="Proteomes" id="UP000184330"/>
    </source>
</evidence>
<dbReference type="CDD" id="cd02440">
    <property type="entry name" value="AdoMet_MTases"/>
    <property type="match status" value="1"/>
</dbReference>
<dbReference type="Proteomes" id="UP000184330">
    <property type="component" value="Unassembled WGS sequence"/>
</dbReference>
<dbReference type="AlphaFoldDB" id="A0A1L7XXV2"/>
<dbReference type="PANTHER" id="PTHR43591">
    <property type="entry name" value="METHYLTRANSFERASE"/>
    <property type="match status" value="1"/>
</dbReference>
<dbReference type="GO" id="GO:0008168">
    <property type="term" value="F:methyltransferase activity"/>
    <property type="evidence" value="ECO:0007669"/>
    <property type="project" value="UniProtKB-KW"/>
</dbReference>
<keyword evidence="3" id="KW-1185">Reference proteome</keyword>
<evidence type="ECO:0000256" key="1">
    <source>
        <dbReference type="SAM" id="MobiDB-lite"/>
    </source>
</evidence>
<protein>
    <submittedName>
        <fullName evidence="2">Related to methyltransferase</fullName>
    </submittedName>
</protein>
<proteinExistence type="predicted"/>
<dbReference type="OrthoDB" id="2013972at2759"/>